<keyword evidence="2" id="KW-1185">Reference proteome</keyword>
<dbReference type="GO" id="GO:0016788">
    <property type="term" value="F:hydrolase activity, acting on ester bonds"/>
    <property type="evidence" value="ECO:0007669"/>
    <property type="project" value="InterPro"/>
</dbReference>
<evidence type="ECO:0008006" key="3">
    <source>
        <dbReference type="Google" id="ProtNLM"/>
    </source>
</evidence>
<evidence type="ECO:0000313" key="1">
    <source>
        <dbReference type="EMBL" id="ACB96928.1"/>
    </source>
</evidence>
<dbReference type="InterPro" id="IPR013783">
    <property type="entry name" value="Ig-like_fold"/>
</dbReference>
<reference evidence="2" key="1">
    <citation type="submission" date="2008-03" db="EMBL/GenBank/DDBJ databases">
        <title>Complete sequence of chromosome of Beijerinckia indica subsp. indica ATCC 9039.</title>
        <authorList>
            <consortium name="US DOE Joint Genome Institute"/>
            <person name="Copeland A."/>
            <person name="Lucas S."/>
            <person name="Lapidus A."/>
            <person name="Glavina del Rio T."/>
            <person name="Dalin E."/>
            <person name="Tice H."/>
            <person name="Bruce D."/>
            <person name="Goodwin L."/>
            <person name="Pitluck S."/>
            <person name="LaButti K."/>
            <person name="Schmutz J."/>
            <person name="Larimer F."/>
            <person name="Land M."/>
            <person name="Hauser L."/>
            <person name="Kyrpides N."/>
            <person name="Mikhailova N."/>
            <person name="Dunfield P.F."/>
            <person name="Dedysh S.N."/>
            <person name="Liesack W."/>
            <person name="Saw J.H."/>
            <person name="Alam M."/>
            <person name="Chen Y."/>
            <person name="Murrell J.C."/>
            <person name="Richardson P."/>
        </authorList>
    </citation>
    <scope>NUCLEOTIDE SEQUENCE [LARGE SCALE GENOMIC DNA]</scope>
    <source>
        <strain evidence="2">ATCC 9039 / DSM 1715 / NCIMB 8712</strain>
    </source>
</reference>
<dbReference type="Gene3D" id="3.40.50.1110">
    <property type="entry name" value="SGNH hydrolase"/>
    <property type="match status" value="1"/>
</dbReference>
<dbReference type="eggNOG" id="COG2755">
    <property type="taxonomic scope" value="Bacteria"/>
</dbReference>
<dbReference type="CDD" id="cd00229">
    <property type="entry name" value="SGNH_hydrolase"/>
    <property type="match status" value="1"/>
</dbReference>
<organism evidence="1 2">
    <name type="scientific">Beijerinckia indica subsp. indica (strain ATCC 9039 / DSM 1715 / NCIMB 8712)</name>
    <dbReference type="NCBI Taxonomy" id="395963"/>
    <lineage>
        <taxon>Bacteria</taxon>
        <taxon>Pseudomonadati</taxon>
        <taxon>Pseudomonadota</taxon>
        <taxon>Alphaproteobacteria</taxon>
        <taxon>Hyphomicrobiales</taxon>
        <taxon>Beijerinckiaceae</taxon>
        <taxon>Beijerinckia</taxon>
    </lineage>
</organism>
<dbReference type="Proteomes" id="UP000001695">
    <property type="component" value="Chromosome"/>
</dbReference>
<gene>
    <name evidence="1" type="ordered locus">Bind_3371</name>
</gene>
<dbReference type="EMBL" id="CP001016">
    <property type="protein sequence ID" value="ACB96928.1"/>
    <property type="molecule type" value="Genomic_DNA"/>
</dbReference>
<dbReference type="HOGENOM" id="CLU_354398_0_0_5"/>
<dbReference type="Pfam" id="PF00657">
    <property type="entry name" value="Lipase_GDSL"/>
    <property type="match status" value="1"/>
</dbReference>
<dbReference type="AlphaFoldDB" id="B2IDZ6"/>
<proteinExistence type="predicted"/>
<accession>B2IDZ6</accession>
<dbReference type="SUPFAM" id="SSF52266">
    <property type="entry name" value="SGNH hydrolase"/>
    <property type="match status" value="1"/>
</dbReference>
<reference evidence="1 2" key="2">
    <citation type="journal article" date="2010" name="J. Bacteriol.">
        <title>Complete genome sequence of Beijerinckia indica subsp. indica.</title>
        <authorList>
            <person name="Tamas I."/>
            <person name="Dedysh S.N."/>
            <person name="Liesack W."/>
            <person name="Stott M.B."/>
            <person name="Alam M."/>
            <person name="Murrell J.C."/>
            <person name="Dunfield P.F."/>
        </authorList>
    </citation>
    <scope>NUCLEOTIDE SEQUENCE [LARGE SCALE GENOMIC DNA]</scope>
    <source>
        <strain evidence="2">ATCC 9039 / DSM 1715 / NCIMB 8712</strain>
    </source>
</reference>
<dbReference type="RefSeq" id="WP_012386276.1">
    <property type="nucleotide sequence ID" value="NC_010581.1"/>
</dbReference>
<evidence type="ECO:0000313" key="2">
    <source>
        <dbReference type="Proteomes" id="UP000001695"/>
    </source>
</evidence>
<dbReference type="STRING" id="395963.Bind_3371"/>
<sequence length="645" mass="67636">MTDYLPAPSTTDYITYTGVGMVPASTVTVYNGSTEAGTATVAADGTWSFTFSVTPASGSEIYYTGESTSSSITVPSFATLVPLSLSPLTVQAGGTFSGTITGQTAGSTIAALSTDGTALTVSGDNVTGTFSANGVMTISLTEMLAGATNTPHLSTTEMTVSNNTSQDPAFSLARTVLVANGGTSLSANGFSFKAVTISNVSGVYADAYYMRGYMTPLMSLMGWNYENSRVWAIGGNTLAQVLSNYSATGVTPANTRWGTLGSGGWSPDIFFAEGGSNDLGNTLTQMQSDATAVDNYLLGLSPVPRILNESIWPRTSFPTGTDLTFVRSERLQFNQWREQKSASFPKLKAYNLDALMQDPANPGQANPPYTYDGVHPNSKGAIRVANDMFSKLSSLNMLPAPVLLPLTLDAAADPTNLLQHEGATNSARQLLAGTSGGLTNFATGSVICSGFNASADASWGTTDTQALPAFSMEADDNATKLKRMVITYPTRTSPGTLGNGSADAGKIWVVVGTGGTLISSARASNYDGAGASIVAGNRYRAGVRLQIINGVNLFPAAFYFRWKVDGVTVIQTSWACSSLYDANDAFPDGTYDILSPIFTVPAFQSSIELTSLQVYLASVPGAPVGGTVKLSKWYVRPYQFLASWP</sequence>
<dbReference type="KEGG" id="bid:Bind_3371"/>
<dbReference type="Gene3D" id="2.60.40.10">
    <property type="entry name" value="Immunoglobulins"/>
    <property type="match status" value="1"/>
</dbReference>
<dbReference type="InterPro" id="IPR036514">
    <property type="entry name" value="SGNH_hydro_sf"/>
</dbReference>
<name>B2IDZ6_BEII9</name>
<protein>
    <recommendedName>
        <fullName evidence="3">SGNH hydrolase-type esterase domain-containing protein</fullName>
    </recommendedName>
</protein>
<dbReference type="InterPro" id="IPR001087">
    <property type="entry name" value="GDSL"/>
</dbReference>